<evidence type="ECO:0000256" key="1">
    <source>
        <dbReference type="ARBA" id="ARBA00007435"/>
    </source>
</evidence>
<dbReference type="CDD" id="cd10456">
    <property type="entry name" value="GIY-YIG_UPF0213"/>
    <property type="match status" value="1"/>
</dbReference>
<feature type="domain" description="GIY-YIG" evidence="2">
    <location>
        <begin position="1"/>
        <end position="75"/>
    </location>
</feature>
<dbReference type="EMBL" id="SNXO01000002">
    <property type="protein sequence ID" value="TDP59789.1"/>
    <property type="molecule type" value="Genomic_DNA"/>
</dbReference>
<dbReference type="InterPro" id="IPR035901">
    <property type="entry name" value="GIY-YIG_endonuc_sf"/>
</dbReference>
<reference evidence="3 4" key="1">
    <citation type="submission" date="2019-03" db="EMBL/GenBank/DDBJ databases">
        <title>Genomic Encyclopedia of Type Strains, Phase IV (KMG-IV): sequencing the most valuable type-strain genomes for metagenomic binning, comparative biology and taxonomic classification.</title>
        <authorList>
            <person name="Goeker M."/>
        </authorList>
    </citation>
    <scope>NUCLEOTIDE SEQUENCE [LARGE SCALE GENOMIC DNA]</scope>
    <source>
        <strain evidence="3 4">DSM 28287</strain>
    </source>
</reference>
<comment type="similarity">
    <text evidence="1">Belongs to the UPF0213 family.</text>
</comment>
<name>A0A4R6QEC0_9FIRM</name>
<dbReference type="PANTHER" id="PTHR34477">
    <property type="entry name" value="UPF0213 PROTEIN YHBQ"/>
    <property type="match status" value="1"/>
</dbReference>
<evidence type="ECO:0000259" key="2">
    <source>
        <dbReference type="PROSITE" id="PS50164"/>
    </source>
</evidence>
<keyword evidence="3" id="KW-0378">Hydrolase</keyword>
<dbReference type="InterPro" id="IPR000305">
    <property type="entry name" value="GIY-YIG_endonuc"/>
</dbReference>
<comment type="caution">
    <text evidence="3">The sequence shown here is derived from an EMBL/GenBank/DDBJ whole genome shotgun (WGS) entry which is preliminary data.</text>
</comment>
<dbReference type="OrthoDB" id="9807770at2"/>
<organism evidence="3 4">
    <name type="scientific">Aminicella lysinilytica</name>
    <dbReference type="NCBI Taxonomy" id="433323"/>
    <lineage>
        <taxon>Bacteria</taxon>
        <taxon>Bacillati</taxon>
        <taxon>Bacillota</taxon>
        <taxon>Clostridia</taxon>
        <taxon>Peptostreptococcales</taxon>
        <taxon>Anaerovoracaceae</taxon>
        <taxon>Aminicella</taxon>
    </lineage>
</organism>
<dbReference type="GO" id="GO:0004519">
    <property type="term" value="F:endonuclease activity"/>
    <property type="evidence" value="ECO:0007669"/>
    <property type="project" value="UniProtKB-KW"/>
</dbReference>
<dbReference type="PROSITE" id="PS50164">
    <property type="entry name" value="GIY_YIG"/>
    <property type="match status" value="1"/>
</dbReference>
<gene>
    <name evidence="3" type="ORF">EV211_10228</name>
</gene>
<protein>
    <submittedName>
        <fullName evidence="3">Putative GIY-YIG superfamily endonuclease</fullName>
    </submittedName>
</protein>
<accession>A0A4R6QEC0</accession>
<dbReference type="SUPFAM" id="SSF82771">
    <property type="entry name" value="GIY-YIG endonuclease"/>
    <property type="match status" value="1"/>
</dbReference>
<dbReference type="Gene3D" id="3.40.1440.10">
    <property type="entry name" value="GIY-YIG endonuclease"/>
    <property type="match status" value="1"/>
</dbReference>
<proteinExistence type="inferred from homology"/>
<dbReference type="Pfam" id="PF01541">
    <property type="entry name" value="GIY-YIG"/>
    <property type="match status" value="1"/>
</dbReference>
<evidence type="ECO:0000313" key="4">
    <source>
        <dbReference type="Proteomes" id="UP000295500"/>
    </source>
</evidence>
<keyword evidence="3" id="KW-0255">Endonuclease</keyword>
<evidence type="ECO:0000313" key="3">
    <source>
        <dbReference type="EMBL" id="TDP59789.1"/>
    </source>
</evidence>
<dbReference type="Pfam" id="PF19620">
    <property type="entry name" value="DUF6125"/>
    <property type="match status" value="1"/>
</dbReference>
<dbReference type="AlphaFoldDB" id="A0A4R6QEC0"/>
<dbReference type="PANTHER" id="PTHR34477:SF1">
    <property type="entry name" value="UPF0213 PROTEIN YHBQ"/>
    <property type="match status" value="1"/>
</dbReference>
<dbReference type="InterPro" id="IPR050190">
    <property type="entry name" value="UPF0213_domain"/>
</dbReference>
<keyword evidence="3" id="KW-0540">Nuclease</keyword>
<dbReference type="RefSeq" id="WP_133527492.1">
    <property type="nucleotide sequence ID" value="NZ_CALCQM010000046.1"/>
</dbReference>
<keyword evidence="4" id="KW-1185">Reference proteome</keyword>
<dbReference type="Proteomes" id="UP000295500">
    <property type="component" value="Unassembled WGS sequence"/>
</dbReference>
<sequence>MNYTYILECADGSYYTGWTNDLEKRVETHNCGRGAKYTRGRGPVRLVYYEEHMTKEEAMKREAAIKKLPRTEKQLMMKEMTNDYLKQFSKEELIELIEIYSKNWLADDGLWFQEFEKTYGMDVAMEHDRRVWEKFTVIEAKKIKEFLKLPDQGGIEGLAKALQLRFYCNFSKDEIIIDGNTLTYRILECRVQHAREKKGMEFHPCKSVGEIEYGLFGKTIDNRFSCEAISCYPDITDDTCHCSWKYTLEV</sequence>
<dbReference type="SMART" id="SM00465">
    <property type="entry name" value="GIYc"/>
    <property type="match status" value="1"/>
</dbReference>